<sequence length="75" mass="8736">MVLSIFHFCMFLFLFHLACLASGTRNLEVYTSINSLTAKTVHFSITLNLLCHLHLKALVCFTICTYFIMFLMIRR</sequence>
<organism evidence="3">
    <name type="scientific">Solanum chacoense</name>
    <name type="common">Chaco potato</name>
    <dbReference type="NCBI Taxonomy" id="4108"/>
    <lineage>
        <taxon>Eukaryota</taxon>
        <taxon>Viridiplantae</taxon>
        <taxon>Streptophyta</taxon>
        <taxon>Embryophyta</taxon>
        <taxon>Tracheophyta</taxon>
        <taxon>Spermatophyta</taxon>
        <taxon>Magnoliopsida</taxon>
        <taxon>eudicotyledons</taxon>
        <taxon>Gunneridae</taxon>
        <taxon>Pentapetalae</taxon>
        <taxon>asterids</taxon>
        <taxon>lamiids</taxon>
        <taxon>Solanales</taxon>
        <taxon>Solanaceae</taxon>
        <taxon>Solanoideae</taxon>
        <taxon>Solaneae</taxon>
        <taxon>Solanum</taxon>
    </lineage>
</organism>
<dbReference type="AlphaFoldDB" id="A0A0V0GLE7"/>
<evidence type="ECO:0000256" key="2">
    <source>
        <dbReference type="SAM" id="SignalP"/>
    </source>
</evidence>
<reference evidence="3" key="1">
    <citation type="submission" date="2015-12" db="EMBL/GenBank/DDBJ databases">
        <title>Gene expression during late stages of embryo sac development: a critical building block for successful pollen-pistil interactions.</title>
        <authorList>
            <person name="Liu Y."/>
            <person name="Joly V."/>
            <person name="Sabar M."/>
            <person name="Matton D.P."/>
        </authorList>
    </citation>
    <scope>NUCLEOTIDE SEQUENCE</scope>
</reference>
<keyword evidence="1" id="KW-1133">Transmembrane helix</keyword>
<feature type="transmembrane region" description="Helical" evidence="1">
    <location>
        <begin position="45"/>
        <end position="73"/>
    </location>
</feature>
<evidence type="ECO:0000256" key="1">
    <source>
        <dbReference type="SAM" id="Phobius"/>
    </source>
</evidence>
<accession>A0A0V0GLE7</accession>
<dbReference type="EMBL" id="GEDG01035757">
    <property type="protein sequence ID" value="JAP09055.1"/>
    <property type="molecule type" value="Transcribed_RNA"/>
</dbReference>
<evidence type="ECO:0000313" key="3">
    <source>
        <dbReference type="EMBL" id="JAP09055.1"/>
    </source>
</evidence>
<name>A0A0V0GLE7_SOLCH</name>
<proteinExistence type="predicted"/>
<feature type="chain" id="PRO_5006865431" evidence="2">
    <location>
        <begin position="24"/>
        <end position="75"/>
    </location>
</feature>
<keyword evidence="1" id="KW-0472">Membrane</keyword>
<protein>
    <submittedName>
        <fullName evidence="3">Putative ovule protein</fullName>
    </submittedName>
</protein>
<feature type="signal peptide" evidence="2">
    <location>
        <begin position="1"/>
        <end position="23"/>
    </location>
</feature>
<keyword evidence="1" id="KW-0812">Transmembrane</keyword>
<keyword evidence="2" id="KW-0732">Signal</keyword>